<gene>
    <name evidence="1" type="ORF">TNIN_248331</name>
</gene>
<proteinExistence type="predicted"/>
<dbReference type="OrthoDB" id="10337372at2759"/>
<comment type="caution">
    <text evidence="1">The sequence shown here is derived from an EMBL/GenBank/DDBJ whole genome shotgun (WGS) entry which is preliminary data.</text>
</comment>
<keyword evidence="2" id="KW-1185">Reference proteome</keyword>
<dbReference type="Proteomes" id="UP000886998">
    <property type="component" value="Unassembled WGS sequence"/>
</dbReference>
<accession>A0A8X6YBZ4</accession>
<sequence length="142" mass="16429">MTWTIRWVGSSSNLCTFPKSVHKEAENREFLLGHQTSATVDAGPQLGRTSLTKESGGHAPGHWTRVPNGLQHFESFPPFIPDAKNRNVCWLSPRYLMTPRLRVFRTSRLEEIQPFVSFPRVRRRRFGRVLAITMHYACYMRA</sequence>
<evidence type="ECO:0000313" key="2">
    <source>
        <dbReference type="Proteomes" id="UP000886998"/>
    </source>
</evidence>
<name>A0A8X6YBZ4_9ARAC</name>
<dbReference type="AlphaFoldDB" id="A0A8X6YBZ4"/>
<dbReference type="EMBL" id="BMAV01017971">
    <property type="protein sequence ID" value="GFY70046.1"/>
    <property type="molecule type" value="Genomic_DNA"/>
</dbReference>
<evidence type="ECO:0000313" key="1">
    <source>
        <dbReference type="EMBL" id="GFY70046.1"/>
    </source>
</evidence>
<reference evidence="1" key="1">
    <citation type="submission" date="2020-08" db="EMBL/GenBank/DDBJ databases">
        <title>Multicomponent nature underlies the extraordinary mechanical properties of spider dragline silk.</title>
        <authorList>
            <person name="Kono N."/>
            <person name="Nakamura H."/>
            <person name="Mori M."/>
            <person name="Yoshida Y."/>
            <person name="Ohtoshi R."/>
            <person name="Malay A.D."/>
            <person name="Moran D.A.P."/>
            <person name="Tomita M."/>
            <person name="Numata K."/>
            <person name="Arakawa K."/>
        </authorList>
    </citation>
    <scope>NUCLEOTIDE SEQUENCE</scope>
</reference>
<protein>
    <submittedName>
        <fullName evidence="1">Uncharacterized protein</fullName>
    </submittedName>
</protein>
<organism evidence="1 2">
    <name type="scientific">Trichonephila inaurata madagascariensis</name>
    <dbReference type="NCBI Taxonomy" id="2747483"/>
    <lineage>
        <taxon>Eukaryota</taxon>
        <taxon>Metazoa</taxon>
        <taxon>Ecdysozoa</taxon>
        <taxon>Arthropoda</taxon>
        <taxon>Chelicerata</taxon>
        <taxon>Arachnida</taxon>
        <taxon>Araneae</taxon>
        <taxon>Araneomorphae</taxon>
        <taxon>Entelegynae</taxon>
        <taxon>Araneoidea</taxon>
        <taxon>Nephilidae</taxon>
        <taxon>Trichonephila</taxon>
        <taxon>Trichonephila inaurata</taxon>
    </lineage>
</organism>